<feature type="domain" description="F-box" evidence="2">
    <location>
        <begin position="30"/>
        <end position="77"/>
    </location>
</feature>
<evidence type="ECO:0000313" key="4">
    <source>
        <dbReference type="Proteomes" id="UP000077266"/>
    </source>
</evidence>
<dbReference type="EMBL" id="KV425912">
    <property type="protein sequence ID" value="KZV99182.1"/>
    <property type="molecule type" value="Genomic_DNA"/>
</dbReference>
<evidence type="ECO:0000259" key="2">
    <source>
        <dbReference type="PROSITE" id="PS50181"/>
    </source>
</evidence>
<dbReference type="AlphaFoldDB" id="A0A165MF81"/>
<name>A0A165MF81_EXIGL</name>
<keyword evidence="4" id="KW-1185">Reference proteome</keyword>
<dbReference type="Gene3D" id="1.20.1280.50">
    <property type="match status" value="1"/>
</dbReference>
<dbReference type="InterPro" id="IPR036047">
    <property type="entry name" value="F-box-like_dom_sf"/>
</dbReference>
<dbReference type="InParanoid" id="A0A165MF81"/>
<dbReference type="Pfam" id="PF12937">
    <property type="entry name" value="F-box-like"/>
    <property type="match status" value="1"/>
</dbReference>
<keyword evidence="1" id="KW-0812">Transmembrane</keyword>
<dbReference type="SUPFAM" id="SSF81383">
    <property type="entry name" value="F-box domain"/>
    <property type="match status" value="1"/>
</dbReference>
<dbReference type="SMART" id="SM00256">
    <property type="entry name" value="FBOX"/>
    <property type="match status" value="1"/>
</dbReference>
<sequence length="478" mass="53311">MTLCISADGDSLAQLTPPSPPLSASSMVQLDSTRLLPVELSEKVSDFLDLQSLLVLASVSRRWRAIVHDHPTYWRDIFLDTPSLSSVLLLGLRLERGGSRPAYVSIDVQKPWPPLRAMLFPIVAAHLHRISRLSLTVTAQNANSLFRALSNPAPLLHAFELIFLRPQSALCTLPLDVFGGVAPSLTNMALINVSLTEAPYAAFAHVCHLVIGFDGLSPTTAVPFVFEIFPRIRYLSLMRAAMLEDTRFRNQDCWSALETLVVLTNIRCRDAVFQVAPVGDLVHLITQDCNREHVTLFARHLEGPLELAIEDVDEQQFNIVLRSRTPVRSRVFLERCDDWVTNAALPHDALRREHILARVVTFVMPIALWYAIIGFMAPLPALSMLIILLHGGHRLLSSRLSSRLQCPNMEVLVLRGPHDIALERSAAIRDFASNALDGTQSSHVLLRLERVHVEDGIDDLQHLFRDIQCDNAAHVPLT</sequence>
<dbReference type="OrthoDB" id="10257471at2759"/>
<evidence type="ECO:0000256" key="1">
    <source>
        <dbReference type="SAM" id="Phobius"/>
    </source>
</evidence>
<gene>
    <name evidence="3" type="ORF">EXIGLDRAFT_726248</name>
</gene>
<organism evidence="3 4">
    <name type="scientific">Exidia glandulosa HHB12029</name>
    <dbReference type="NCBI Taxonomy" id="1314781"/>
    <lineage>
        <taxon>Eukaryota</taxon>
        <taxon>Fungi</taxon>
        <taxon>Dikarya</taxon>
        <taxon>Basidiomycota</taxon>
        <taxon>Agaricomycotina</taxon>
        <taxon>Agaricomycetes</taxon>
        <taxon>Auriculariales</taxon>
        <taxon>Exidiaceae</taxon>
        <taxon>Exidia</taxon>
    </lineage>
</organism>
<dbReference type="PROSITE" id="PS50181">
    <property type="entry name" value="FBOX"/>
    <property type="match status" value="1"/>
</dbReference>
<proteinExistence type="predicted"/>
<keyword evidence="1" id="KW-1133">Transmembrane helix</keyword>
<protein>
    <recommendedName>
        <fullName evidence="2">F-box domain-containing protein</fullName>
    </recommendedName>
</protein>
<dbReference type="Proteomes" id="UP000077266">
    <property type="component" value="Unassembled WGS sequence"/>
</dbReference>
<dbReference type="InterPro" id="IPR001810">
    <property type="entry name" value="F-box_dom"/>
</dbReference>
<accession>A0A165MF81</accession>
<feature type="transmembrane region" description="Helical" evidence="1">
    <location>
        <begin position="367"/>
        <end position="389"/>
    </location>
</feature>
<reference evidence="3 4" key="1">
    <citation type="journal article" date="2016" name="Mol. Biol. Evol.">
        <title>Comparative Genomics of Early-Diverging Mushroom-Forming Fungi Provides Insights into the Origins of Lignocellulose Decay Capabilities.</title>
        <authorList>
            <person name="Nagy L.G."/>
            <person name="Riley R."/>
            <person name="Tritt A."/>
            <person name="Adam C."/>
            <person name="Daum C."/>
            <person name="Floudas D."/>
            <person name="Sun H."/>
            <person name="Yadav J.S."/>
            <person name="Pangilinan J."/>
            <person name="Larsson K.H."/>
            <person name="Matsuura K."/>
            <person name="Barry K."/>
            <person name="Labutti K."/>
            <person name="Kuo R."/>
            <person name="Ohm R.A."/>
            <person name="Bhattacharya S.S."/>
            <person name="Shirouzu T."/>
            <person name="Yoshinaga Y."/>
            <person name="Martin F.M."/>
            <person name="Grigoriev I.V."/>
            <person name="Hibbett D.S."/>
        </authorList>
    </citation>
    <scope>NUCLEOTIDE SEQUENCE [LARGE SCALE GENOMIC DNA]</scope>
    <source>
        <strain evidence="3 4">HHB12029</strain>
    </source>
</reference>
<evidence type="ECO:0000313" key="3">
    <source>
        <dbReference type="EMBL" id="KZV99182.1"/>
    </source>
</evidence>
<keyword evidence="1" id="KW-0472">Membrane</keyword>